<keyword evidence="2" id="KW-0929">Antimicrobial</keyword>
<dbReference type="SMART" id="SM00644">
    <property type="entry name" value="Ami_2"/>
    <property type="match status" value="1"/>
</dbReference>
<dbReference type="GO" id="GO:0009253">
    <property type="term" value="P:peptidoglycan catabolic process"/>
    <property type="evidence" value="ECO:0007669"/>
    <property type="project" value="InterPro"/>
</dbReference>
<proteinExistence type="inferred from homology"/>
<dbReference type="PANTHER" id="PTHR11022:SF41">
    <property type="entry name" value="PEPTIDOGLYCAN-RECOGNITION PROTEIN LC-RELATED"/>
    <property type="match status" value="1"/>
</dbReference>
<keyword evidence="7" id="KW-1185">Reference proteome</keyword>
<comment type="similarity">
    <text evidence="1">Belongs to the N-acetylmuramoyl-L-alanine amidase 2 family.</text>
</comment>
<dbReference type="Proteomes" id="UP000326262">
    <property type="component" value="Segment"/>
</dbReference>
<name>A0A5P8D5Y0_9CAUD</name>
<evidence type="ECO:0000256" key="1">
    <source>
        <dbReference type="ARBA" id="ARBA00007553"/>
    </source>
</evidence>
<keyword evidence="3" id="KW-0081">Bacteriolytic enzyme</keyword>
<evidence type="ECO:0000256" key="2">
    <source>
        <dbReference type="ARBA" id="ARBA00022529"/>
    </source>
</evidence>
<sequence length="151" mass="16781">MTYKSNTKKRDSTDYLVVHCSATKPSADIGAADIDRWHRKQGWRCIGYHYVIRRDGTVEEGRDPEVIGAHVSGHNENSLGICLAGGVSEKDVNVAENNFTPEQFASLQRLLTDLRAKYPRAIIQGHRDFPGVAKVCPSFSVKDWLKGNPIG</sequence>
<dbReference type="GO" id="GO:0001897">
    <property type="term" value="P:symbiont-mediated cytolysis of host cell"/>
    <property type="evidence" value="ECO:0007669"/>
    <property type="project" value="UniProtKB-ARBA"/>
</dbReference>
<evidence type="ECO:0000259" key="4">
    <source>
        <dbReference type="SMART" id="SM00644"/>
    </source>
</evidence>
<feature type="domain" description="N-acetylmuramoyl-L-alanine amidase" evidence="4">
    <location>
        <begin position="2"/>
        <end position="138"/>
    </location>
</feature>
<dbReference type="InterPro" id="IPR015510">
    <property type="entry name" value="PGRP"/>
</dbReference>
<organism evidence="6 7">
    <name type="scientific">Ralstonia phage P-PSG-11</name>
    <dbReference type="NCBI Taxonomy" id="2652430"/>
    <lineage>
        <taxon>Viruses</taxon>
        <taxon>Duplodnaviria</taxon>
        <taxon>Heunggongvirae</taxon>
        <taxon>Uroviricota</taxon>
        <taxon>Caudoviricetes</taxon>
        <taxon>Autographivirales</taxon>
        <taxon>Gyeongsanvirus</taxon>
        <taxon>Gyeongsanvirus PPSG11</taxon>
    </lineage>
</organism>
<dbReference type="CDD" id="cd06583">
    <property type="entry name" value="PGRP"/>
    <property type="match status" value="1"/>
</dbReference>
<dbReference type="InterPro" id="IPR036505">
    <property type="entry name" value="Amidase/PGRP_sf"/>
</dbReference>
<dbReference type="EMBL" id="MN270889">
    <property type="protein sequence ID" value="QFP93709.1"/>
    <property type="molecule type" value="Genomic_DNA"/>
</dbReference>
<evidence type="ECO:0000313" key="6">
    <source>
        <dbReference type="EMBL" id="QFP93709.1"/>
    </source>
</evidence>
<dbReference type="GO" id="GO:0008270">
    <property type="term" value="F:zinc ion binding"/>
    <property type="evidence" value="ECO:0007669"/>
    <property type="project" value="InterPro"/>
</dbReference>
<evidence type="ECO:0000313" key="7">
    <source>
        <dbReference type="Proteomes" id="UP000326262"/>
    </source>
</evidence>
<evidence type="ECO:0000259" key="5">
    <source>
        <dbReference type="SMART" id="SM00701"/>
    </source>
</evidence>
<evidence type="ECO:0000256" key="3">
    <source>
        <dbReference type="ARBA" id="ARBA00022638"/>
    </source>
</evidence>
<dbReference type="SUPFAM" id="SSF55846">
    <property type="entry name" value="N-acetylmuramoyl-L-alanine amidase-like"/>
    <property type="match status" value="1"/>
</dbReference>
<dbReference type="GO" id="GO:0042742">
    <property type="term" value="P:defense response to bacterium"/>
    <property type="evidence" value="ECO:0007669"/>
    <property type="project" value="UniProtKB-KW"/>
</dbReference>
<feature type="domain" description="Peptidoglycan recognition protein family" evidence="5">
    <location>
        <begin position="5"/>
        <end position="130"/>
    </location>
</feature>
<dbReference type="InterPro" id="IPR002502">
    <property type="entry name" value="Amidase_domain"/>
</dbReference>
<dbReference type="GO" id="GO:0008745">
    <property type="term" value="F:N-acetylmuramoyl-L-alanine amidase activity"/>
    <property type="evidence" value="ECO:0007669"/>
    <property type="project" value="InterPro"/>
</dbReference>
<accession>A0A5P8D5Y0</accession>
<dbReference type="PANTHER" id="PTHR11022">
    <property type="entry name" value="PEPTIDOGLYCAN RECOGNITION PROTEIN"/>
    <property type="match status" value="1"/>
</dbReference>
<dbReference type="Gene3D" id="3.40.80.10">
    <property type="entry name" value="Peptidoglycan recognition protein-like"/>
    <property type="match status" value="1"/>
</dbReference>
<dbReference type="SMART" id="SM00701">
    <property type="entry name" value="PGRP"/>
    <property type="match status" value="1"/>
</dbReference>
<dbReference type="InterPro" id="IPR006619">
    <property type="entry name" value="PGRP_domain_met/bac"/>
</dbReference>
<reference evidence="6 7" key="1">
    <citation type="submission" date="2019-08" db="EMBL/GenBank/DDBJ databases">
        <title>Six bacteriophages against potato bacterial diseases.</title>
        <authorList>
            <person name="Zhang X."/>
            <person name="Kering K."/>
        </authorList>
    </citation>
    <scope>NUCLEOTIDE SEQUENCE [LARGE SCALE GENOMIC DNA]</scope>
</reference>
<dbReference type="Pfam" id="PF01510">
    <property type="entry name" value="Amidase_2"/>
    <property type="match status" value="1"/>
</dbReference>
<protein>
    <submittedName>
        <fullName evidence="6">Endolysin</fullName>
    </submittedName>
</protein>